<dbReference type="Gene3D" id="3.30.700.10">
    <property type="entry name" value="Glycoprotein, Type 4 Pilin"/>
    <property type="match status" value="1"/>
</dbReference>
<gene>
    <name evidence="1" type="ORF">NYG85_07785</name>
</gene>
<dbReference type="InterPro" id="IPR045584">
    <property type="entry name" value="Pilin-like"/>
</dbReference>
<dbReference type="Proteomes" id="UP001173801">
    <property type="component" value="Unassembled WGS sequence"/>
</dbReference>
<evidence type="ECO:0000313" key="2">
    <source>
        <dbReference type="Proteomes" id="UP001173801"/>
    </source>
</evidence>
<dbReference type="NCBIfam" id="TIGR02532">
    <property type="entry name" value="IV_pilin_GFxxxE"/>
    <property type="match status" value="1"/>
</dbReference>
<proteinExistence type="predicted"/>
<accession>A0ABT7HQY1</accession>
<name>A0ABT7HQY1_9BACT</name>
<dbReference type="EMBL" id="JANURM010000009">
    <property type="protein sequence ID" value="MDL0089263.1"/>
    <property type="molecule type" value="Genomic_DNA"/>
</dbReference>
<reference evidence="1" key="1">
    <citation type="submission" date="2022-08" db="EMBL/GenBank/DDBJ databases">
        <authorList>
            <person name="Wang H."/>
        </authorList>
    </citation>
    <scope>NUCLEOTIDE SEQUENCE</scope>
    <source>
        <strain evidence="1">PS10</strain>
    </source>
</reference>
<organism evidence="1 2">
    <name type="scientific">Campylobacter gastrosuis</name>
    <dbReference type="NCBI Taxonomy" id="2974576"/>
    <lineage>
        <taxon>Bacteria</taxon>
        <taxon>Pseudomonadati</taxon>
        <taxon>Campylobacterota</taxon>
        <taxon>Epsilonproteobacteria</taxon>
        <taxon>Campylobacterales</taxon>
        <taxon>Campylobacteraceae</taxon>
        <taxon>Campylobacter</taxon>
    </lineage>
</organism>
<dbReference type="InterPro" id="IPR012902">
    <property type="entry name" value="N_methyl_site"/>
</dbReference>
<dbReference type="RefSeq" id="WP_284937916.1">
    <property type="nucleotide sequence ID" value="NZ_JANURM010000009.1"/>
</dbReference>
<keyword evidence="2" id="KW-1185">Reference proteome</keyword>
<comment type="caution">
    <text evidence="1">The sequence shown here is derived from an EMBL/GenBank/DDBJ whole genome shotgun (WGS) entry which is preliminary data.</text>
</comment>
<dbReference type="SUPFAM" id="SSF54523">
    <property type="entry name" value="Pili subunits"/>
    <property type="match status" value="1"/>
</dbReference>
<evidence type="ECO:0000313" key="1">
    <source>
        <dbReference type="EMBL" id="MDL0089263.1"/>
    </source>
</evidence>
<sequence length="242" mass="26949">MKRAFSMIELILVIVVIAILAVIAMPKQNRDPLREAADQIISHIRYTQHLAMQDSKFEVECTGNPQVCRPKDGFYKDYWRIYFDNAAVNGESKNYWRYSIFHSKKALPDNLTFGAEFAIDPADPSKFLTSGISSVSVPKSQRNSRLNIGKAYGVTGMDFSGCFTHKTITFDNIGRPYYSFFAAGAGIPDAKRPYERLMKQACKIKLTGGTGSLTIAVFAETGYACIVTNPNANDKNLKCEAI</sequence>
<protein>
    <submittedName>
        <fullName evidence="1">Prepilin-type N-terminal cleavage/methylation domain-containing protein</fullName>
    </submittedName>
</protein>
<reference evidence="1" key="2">
    <citation type="journal article" date="2023" name="Microorganisms">
        <title>Isolation and Genomic Characteristics of Cat-Borne Campylobacter felis sp. nov. and Sheep-Borne Campylobacter ovis sp. nov.</title>
        <authorList>
            <person name="Wang H."/>
            <person name="Li Y."/>
            <person name="Gu Y."/>
            <person name="Zhou G."/>
            <person name="Chen X."/>
            <person name="Zhang X."/>
            <person name="Shao Z."/>
            <person name="Zhang J."/>
            <person name="Zhang M."/>
        </authorList>
    </citation>
    <scope>NUCLEOTIDE SEQUENCE</scope>
    <source>
        <strain evidence="1">PS10</strain>
    </source>
</reference>